<protein>
    <recommendedName>
        <fullName evidence="4">DUF5358 domain-containing protein</fullName>
    </recommendedName>
</protein>
<evidence type="ECO:0000313" key="2">
    <source>
        <dbReference type="EMBL" id="AWI50431.1"/>
    </source>
</evidence>
<dbReference type="Pfam" id="PF17311">
    <property type="entry name" value="DUF5358"/>
    <property type="match status" value="1"/>
</dbReference>
<feature type="chain" id="PRO_5016178306" description="DUF5358 domain-containing protein" evidence="1">
    <location>
        <begin position="23"/>
        <end position="187"/>
    </location>
</feature>
<keyword evidence="3" id="KW-1185">Reference proteome</keyword>
<evidence type="ECO:0008006" key="4">
    <source>
        <dbReference type="Google" id="ProtNLM"/>
    </source>
</evidence>
<keyword evidence="1" id="KW-0732">Signal</keyword>
<reference evidence="3" key="1">
    <citation type="submission" date="2018-05" db="EMBL/GenBank/DDBJ databases">
        <title>Complete genome sequence of Actinobacillus porcitonsillarum reference strain 9953L55 (CCUG 46996).</title>
        <authorList>
            <person name="Dona V."/>
            <person name="Perreten V."/>
        </authorList>
    </citation>
    <scope>NUCLEOTIDE SEQUENCE [LARGE SCALE GENOMIC DNA]</scope>
    <source>
        <strain evidence="3">9953L55</strain>
    </source>
</reference>
<proteinExistence type="predicted"/>
<dbReference type="InterPro" id="IPR035279">
    <property type="entry name" value="DUF5358"/>
</dbReference>
<name>A0A2U8FHI2_9PAST</name>
<evidence type="ECO:0000256" key="1">
    <source>
        <dbReference type="SAM" id="SignalP"/>
    </source>
</evidence>
<sequence>MLKNFFALITFSVVLLSCSSSQQNSPFPGEFADADYILSDQDAQRWVAESNQAAECIYPNLTRIQQDHFSKEDAYIHSQYVFFYPLEKVIGEQYVKIVQADEKSMGYAQYQFKKFKENPSEIKELTKKQCETLRSKARDDLAVVKGQYKSGMVEEAKSDDKQKGDGVATNENKFFFDIIKWGSALLL</sequence>
<dbReference type="PROSITE" id="PS51257">
    <property type="entry name" value="PROKAR_LIPOPROTEIN"/>
    <property type="match status" value="1"/>
</dbReference>
<dbReference type="EMBL" id="CP029206">
    <property type="protein sequence ID" value="AWI50431.1"/>
    <property type="molecule type" value="Genomic_DNA"/>
</dbReference>
<dbReference type="RefSeq" id="WP_108922916.1">
    <property type="nucleotide sequence ID" value="NZ_CP029206.1"/>
</dbReference>
<accession>A0A2U8FHI2</accession>
<dbReference type="KEGG" id="apor:DDU33_02480"/>
<organism evidence="2 3">
    <name type="scientific">Actinobacillus porcitonsillarum</name>
    <dbReference type="NCBI Taxonomy" id="189834"/>
    <lineage>
        <taxon>Bacteria</taxon>
        <taxon>Pseudomonadati</taxon>
        <taxon>Pseudomonadota</taxon>
        <taxon>Gammaproteobacteria</taxon>
        <taxon>Pasteurellales</taxon>
        <taxon>Pasteurellaceae</taxon>
        <taxon>Actinobacillus</taxon>
    </lineage>
</organism>
<dbReference type="AlphaFoldDB" id="A0A2U8FHI2"/>
<evidence type="ECO:0000313" key="3">
    <source>
        <dbReference type="Proteomes" id="UP000244920"/>
    </source>
</evidence>
<feature type="signal peptide" evidence="1">
    <location>
        <begin position="1"/>
        <end position="22"/>
    </location>
</feature>
<gene>
    <name evidence="2" type="ORF">DDU33_02480</name>
</gene>
<dbReference type="Proteomes" id="UP000244920">
    <property type="component" value="Chromosome"/>
</dbReference>